<keyword evidence="3" id="KW-1185">Reference proteome</keyword>
<evidence type="ECO:0000313" key="2">
    <source>
        <dbReference type="EMBL" id="KAG0265881.1"/>
    </source>
</evidence>
<evidence type="ECO:0000313" key="3">
    <source>
        <dbReference type="Proteomes" id="UP001194580"/>
    </source>
</evidence>
<accession>A0AAD4D6B3</accession>
<dbReference type="EMBL" id="JAAAIL010001712">
    <property type="protein sequence ID" value="KAG0265881.1"/>
    <property type="molecule type" value="Genomic_DNA"/>
</dbReference>
<proteinExistence type="predicted"/>
<feature type="transmembrane region" description="Helical" evidence="1">
    <location>
        <begin position="361"/>
        <end position="379"/>
    </location>
</feature>
<dbReference type="AlphaFoldDB" id="A0AAD4D6B3"/>
<evidence type="ECO:0000256" key="1">
    <source>
        <dbReference type="SAM" id="Phobius"/>
    </source>
</evidence>
<keyword evidence="1" id="KW-0812">Transmembrane</keyword>
<sequence>TIGAIVGFYVKYCGDEFSNSIRWSRTGGFYEMIALYRNSDGGLSIRSRTIMILMIFASLCTLFVTIPLGESISRTKRNANSASQGVFSRQPMPADPSEWTIAYMEADAAMAGTIALLISDSGFNPSPSPWLVYTPRTYPYEAHCTEARAVEYKTPIGMPFFASPPPTTTASWSPLGLMFEPIFYAYKGNLCLFKSPAATYLYDIAKEGLTSLPSTDTTRYQFGSSNSFVLAVTLIKFAVNHMVDFDKVIALIMDDPPNLHLLKTMHTVIDNGAFTSATNSSIVVFLINRKESSVYHMPLGLRDMATYSAAHLLKATTDATKYFASLGHNFVLDNDMDDESRRLYVLYDTVELMDAFEVTTTLLIVLGCAVVVCSAIWGFSETKYPAVFNGSLYKLINQEIKSKEMETSMIMNFRQDPLAFNDYREIPYLDELPRSPLQEVPAVVVNIEPT</sequence>
<keyword evidence="1" id="KW-1133">Transmembrane helix</keyword>
<feature type="non-terminal residue" evidence="2">
    <location>
        <position position="450"/>
    </location>
</feature>
<dbReference type="Proteomes" id="UP001194580">
    <property type="component" value="Unassembled WGS sequence"/>
</dbReference>
<organism evidence="2 3">
    <name type="scientific">Linnemannia exigua</name>
    <dbReference type="NCBI Taxonomy" id="604196"/>
    <lineage>
        <taxon>Eukaryota</taxon>
        <taxon>Fungi</taxon>
        <taxon>Fungi incertae sedis</taxon>
        <taxon>Mucoromycota</taxon>
        <taxon>Mortierellomycotina</taxon>
        <taxon>Mortierellomycetes</taxon>
        <taxon>Mortierellales</taxon>
        <taxon>Mortierellaceae</taxon>
        <taxon>Linnemannia</taxon>
    </lineage>
</organism>
<feature type="transmembrane region" description="Helical" evidence="1">
    <location>
        <begin position="49"/>
        <end position="68"/>
    </location>
</feature>
<gene>
    <name evidence="2" type="ORF">BGZ95_003191</name>
</gene>
<protein>
    <submittedName>
        <fullName evidence="2">Uncharacterized protein</fullName>
    </submittedName>
</protein>
<reference evidence="2" key="1">
    <citation type="journal article" date="2020" name="Fungal Divers.">
        <title>Resolving the Mortierellaceae phylogeny through synthesis of multi-gene phylogenetics and phylogenomics.</title>
        <authorList>
            <person name="Vandepol N."/>
            <person name="Liber J."/>
            <person name="Desiro A."/>
            <person name="Na H."/>
            <person name="Kennedy M."/>
            <person name="Barry K."/>
            <person name="Grigoriev I.V."/>
            <person name="Miller A.N."/>
            <person name="O'Donnell K."/>
            <person name="Stajich J.E."/>
            <person name="Bonito G."/>
        </authorList>
    </citation>
    <scope>NUCLEOTIDE SEQUENCE</scope>
    <source>
        <strain evidence="2">NRRL 28262</strain>
    </source>
</reference>
<name>A0AAD4D6B3_9FUNG</name>
<keyword evidence="1" id="KW-0472">Membrane</keyword>
<comment type="caution">
    <text evidence="2">The sequence shown here is derived from an EMBL/GenBank/DDBJ whole genome shotgun (WGS) entry which is preliminary data.</text>
</comment>